<reference evidence="1 2" key="2">
    <citation type="journal article" date="2011" name="J. Bacteriol.">
        <title>Genomes of three methylotrophs from a single niche uncover genetic and metabolic divergence of Methylophilaceae.</title>
        <authorList>
            <person name="Lapidus A."/>
            <person name="Clum A."/>
            <person name="Labutti K."/>
            <person name="Kaluzhnaya M.G."/>
            <person name="Lim S."/>
            <person name="Beck D.A."/>
            <person name="Glavina Del Rio T."/>
            <person name="Nolan M."/>
            <person name="Mavromatis K."/>
            <person name="Huntemann M."/>
            <person name="Lucas S."/>
            <person name="Lidstrom M.E."/>
            <person name="Ivanova N."/>
            <person name="Chistoserdova L."/>
        </authorList>
    </citation>
    <scope>NUCLEOTIDE SEQUENCE [LARGE SCALE GENOMIC DNA]</scope>
    <source>
        <strain evidence="2">JLW8 / ATCC BAA-1282 / DSM 17540</strain>
    </source>
</reference>
<keyword evidence="2" id="KW-1185">Reference proteome</keyword>
<dbReference type="SUPFAM" id="SSF110087">
    <property type="entry name" value="DR1885-like metal-binding protein"/>
    <property type="match status" value="1"/>
</dbReference>
<gene>
    <name evidence="1" type="ordered locus">Mmol_0514</name>
</gene>
<evidence type="ECO:0008006" key="3">
    <source>
        <dbReference type="Google" id="ProtNLM"/>
    </source>
</evidence>
<dbReference type="KEGG" id="mmb:Mmol_0514"/>
<proteinExistence type="predicted"/>
<dbReference type="InterPro" id="IPR058248">
    <property type="entry name" value="Lxx211020-like"/>
</dbReference>
<dbReference type="AlphaFoldDB" id="C6WU25"/>
<dbReference type="STRING" id="583345.Mmol_0514"/>
<dbReference type="Gene3D" id="2.60.40.1890">
    <property type="entry name" value="PCu(A)C copper chaperone"/>
    <property type="match status" value="1"/>
</dbReference>
<dbReference type="InterPro" id="IPR007410">
    <property type="entry name" value="LpqE-like"/>
</dbReference>
<accession>C6WU25</accession>
<dbReference type="PANTHER" id="PTHR36302:SF1">
    <property type="entry name" value="COPPER CHAPERONE PCU(A)C"/>
    <property type="match status" value="1"/>
</dbReference>
<organism evidence="1 2">
    <name type="scientific">Methylotenera mobilis (strain JLW8 / ATCC BAA-1282 / DSM 17540)</name>
    <dbReference type="NCBI Taxonomy" id="583345"/>
    <lineage>
        <taxon>Bacteria</taxon>
        <taxon>Pseudomonadati</taxon>
        <taxon>Pseudomonadota</taxon>
        <taxon>Betaproteobacteria</taxon>
        <taxon>Nitrosomonadales</taxon>
        <taxon>Methylophilaceae</taxon>
        <taxon>Methylotenera</taxon>
    </lineage>
</organism>
<dbReference type="InterPro" id="IPR036182">
    <property type="entry name" value="PCuAC_sf"/>
</dbReference>
<dbReference type="PANTHER" id="PTHR36302">
    <property type="entry name" value="BLR7088 PROTEIN"/>
    <property type="match status" value="1"/>
</dbReference>
<dbReference type="HOGENOM" id="CLU_100939_1_1_4"/>
<dbReference type="eggNOG" id="COG2847">
    <property type="taxonomic scope" value="Bacteria"/>
</dbReference>
<reference evidence="2" key="1">
    <citation type="submission" date="2009-07" db="EMBL/GenBank/DDBJ databases">
        <title>Complete sequence of Methylotenera mobilis JLW8.</title>
        <authorList>
            <consortium name="US DOE Joint Genome Institute"/>
            <person name="Lucas S."/>
            <person name="Copeland A."/>
            <person name="Lapidus A."/>
            <person name="Glavina del Rio T."/>
            <person name="Tice H."/>
            <person name="Bruce D."/>
            <person name="Goodwin L."/>
            <person name="Pitluck S."/>
            <person name="LaButti K.M."/>
            <person name="Clum A."/>
            <person name="Larimer F."/>
            <person name="Land M."/>
            <person name="Hauser L."/>
            <person name="Kyrpides N."/>
            <person name="Mikhailova N."/>
            <person name="Kayluzhnaya M."/>
            <person name="Chistoserdova L."/>
        </authorList>
    </citation>
    <scope>NUCLEOTIDE SEQUENCE [LARGE SCALE GENOMIC DNA]</scope>
    <source>
        <strain evidence="2">JLW8 / ATCC BAA-1282 / DSM 17540</strain>
    </source>
</reference>
<name>C6WU25_METML</name>
<sequence length="192" mass="21471">MTTLVFNMTITQPPHHNLKLSHAQPRRLFVGHLKQALHYGLALLLAAITTLSYAQDTITIHNPWVKATYPGQNISAGYMTITSANEATLVKITSDVSDSVEIHSMKMENGVMKMRMLPTLPLAAGKPYKLEPSGFHLMLFDLKKPLADAQTVNFELTFKNSQNIEFKQNVKAMVKSAESINSTSDHEHHHNH</sequence>
<evidence type="ECO:0000313" key="2">
    <source>
        <dbReference type="Proteomes" id="UP000002742"/>
    </source>
</evidence>
<dbReference type="Proteomes" id="UP000002742">
    <property type="component" value="Chromosome"/>
</dbReference>
<evidence type="ECO:0000313" key="1">
    <source>
        <dbReference type="EMBL" id="ACT47424.1"/>
    </source>
</evidence>
<dbReference type="Pfam" id="PF04314">
    <property type="entry name" value="PCuAC"/>
    <property type="match status" value="1"/>
</dbReference>
<dbReference type="EMBL" id="CP001672">
    <property type="protein sequence ID" value="ACT47424.1"/>
    <property type="molecule type" value="Genomic_DNA"/>
</dbReference>
<protein>
    <recommendedName>
        <fullName evidence="3">Copper chaperone PCu(A)C</fullName>
    </recommendedName>
</protein>